<comment type="caution">
    <text evidence="2">The sequence shown here is derived from an EMBL/GenBank/DDBJ whole genome shotgun (WGS) entry which is preliminary data.</text>
</comment>
<feature type="non-terminal residue" evidence="2">
    <location>
        <position position="1"/>
    </location>
</feature>
<keyword evidence="3" id="KW-1185">Reference proteome</keyword>
<dbReference type="Proteomes" id="UP001479436">
    <property type="component" value="Unassembled WGS sequence"/>
</dbReference>
<evidence type="ECO:0000313" key="2">
    <source>
        <dbReference type="EMBL" id="KAK9695763.1"/>
    </source>
</evidence>
<gene>
    <name evidence="2" type="ORF">K7432_012806</name>
</gene>
<evidence type="ECO:0000313" key="3">
    <source>
        <dbReference type="Proteomes" id="UP001479436"/>
    </source>
</evidence>
<organism evidence="2 3">
    <name type="scientific">Basidiobolus ranarum</name>
    <dbReference type="NCBI Taxonomy" id="34480"/>
    <lineage>
        <taxon>Eukaryota</taxon>
        <taxon>Fungi</taxon>
        <taxon>Fungi incertae sedis</taxon>
        <taxon>Zoopagomycota</taxon>
        <taxon>Entomophthoromycotina</taxon>
        <taxon>Basidiobolomycetes</taxon>
        <taxon>Basidiobolales</taxon>
        <taxon>Basidiobolaceae</taxon>
        <taxon>Basidiobolus</taxon>
    </lineage>
</organism>
<name>A0ABR2VSL5_9FUNG</name>
<accession>A0ABR2VSL5</accession>
<sequence>TTPASSIRRLWNRDLVVLNFRHILASLREKGTRPDRFMPQIPVKRKSKQKESQESNNLPPQLSL</sequence>
<evidence type="ECO:0000256" key="1">
    <source>
        <dbReference type="SAM" id="MobiDB-lite"/>
    </source>
</evidence>
<protein>
    <submittedName>
        <fullName evidence="2">Uncharacterized protein</fullName>
    </submittedName>
</protein>
<proteinExistence type="predicted"/>
<feature type="region of interest" description="Disordered" evidence="1">
    <location>
        <begin position="31"/>
        <end position="64"/>
    </location>
</feature>
<reference evidence="2 3" key="1">
    <citation type="submission" date="2023-04" db="EMBL/GenBank/DDBJ databases">
        <title>Genome of Basidiobolus ranarum AG-B5.</title>
        <authorList>
            <person name="Stajich J.E."/>
            <person name="Carter-House D."/>
            <person name="Gryganskyi A."/>
        </authorList>
    </citation>
    <scope>NUCLEOTIDE SEQUENCE [LARGE SCALE GENOMIC DNA]</scope>
    <source>
        <strain evidence="2 3">AG-B5</strain>
    </source>
</reference>
<dbReference type="EMBL" id="JASJQH010008038">
    <property type="protein sequence ID" value="KAK9695763.1"/>
    <property type="molecule type" value="Genomic_DNA"/>
</dbReference>